<dbReference type="Gene3D" id="2.60.40.10">
    <property type="entry name" value="Immunoglobulins"/>
    <property type="match status" value="1"/>
</dbReference>
<dbReference type="HOGENOM" id="CLU_010429_0_0_0"/>
<dbReference type="SUPFAM" id="SSF101898">
    <property type="entry name" value="NHL repeat"/>
    <property type="match status" value="1"/>
</dbReference>
<dbReference type="GO" id="GO:0008270">
    <property type="term" value="F:zinc ion binding"/>
    <property type="evidence" value="ECO:0007669"/>
    <property type="project" value="UniProtKB-KW"/>
</dbReference>
<dbReference type="InterPro" id="IPR014756">
    <property type="entry name" value="Ig_E-set"/>
</dbReference>
<dbReference type="InterPro" id="IPR017803">
    <property type="entry name" value="CHP03437_C"/>
</dbReference>
<dbReference type="eggNOG" id="COG4386">
    <property type="taxonomic scope" value="Bacteria"/>
</dbReference>
<dbReference type="PANTHER" id="PTHR24104:SF25">
    <property type="entry name" value="PROTEIN LIN-41"/>
    <property type="match status" value="1"/>
</dbReference>
<dbReference type="STRING" id="234267.Acid_5863"/>
<sequence length="966" mass="99386">MGTAVQPGASHGRRDAVGESLAIIRDSDTYVYTILRMKCIPVLLLCAATTFAADFTTGQAARLVIGQQTFTSQDSNSSDSVLGGASGLAYAADTLFVADSNRVGASPSNHRVLLFQNLSGMLPSPTDQLSYTSKCPACLGKATLVLGQPDFTTTTENLAATSNSLRLPTAVASDGVHLVVADTNHNRVLIWNRIPSSNNQPADVVIGQTTFTTSTVPGNTPNAKSMRGPQGVWIQNGKLYVADTQNNRVLIWNRIPASNGTAADVVLGQPDFTTFVEPDLTQQNNAATAKLLLNPVAVSSDGIRLYVTDLGYNRVLIYNSIPTTNGAAADVALGQPDMVSSIANYGYKTDPTDTTQKQTPVLCPVSNGTDTNSNPTYPSSCNATLNFPRFALAANNRLFIADGGNDRVLVYNTIPTQSGATADLIIGQIGGSVNQASDAADSLRTPMSMAWDGTNLYVSDAYNRRITVYSMGENTVPYAGVRNSASLDIVARGRVTLTGGIQAGDILKINIGGTTTTDSTGASTVTGGADYSYTVTKDDTLETIVTAEAALINAANSGGGDPNVYGTPDLATNDILLTSRKSGTDGNAITVTATVTAASGQTTASLAATASGATLSGGGDAASIAPGTIVSILGRNLSSQTAAADPNANSFPTKLGGTQVYFNGIPAPLQMVSPTQVNAQVPWELGDTTSINAYVRSESLDGSVIVTTPVAVTIVTANPGIYAQPNTVPSIGVVYHASSNATGIVSVDGTATAGNVATVTIEDRSYSYTVQSGDTLDSIRDALVALINADPKVTATPSGVFDRIQLKARVQGPEGNGIVYGASADSAATVIMTAIGTSLCCASVANTPVTPDNPASPGEMIYVYATGLGVPVLNEGNQDLIQTGSKFPAGGPVTSPASSVNSIAGGKTADVISATLMPGTVGVFQVLLHLNPDIPTDPFSQLTIAQDIYVSNIVTVPIVNPNPPAQ</sequence>
<dbReference type="SUPFAM" id="SSF81296">
    <property type="entry name" value="E set domains"/>
    <property type="match status" value="1"/>
</dbReference>
<gene>
    <name evidence="1" type="ordered locus">Acid_5863</name>
</gene>
<dbReference type="EMBL" id="CP000473">
    <property type="protein sequence ID" value="ABJ86807.1"/>
    <property type="molecule type" value="Genomic_DNA"/>
</dbReference>
<dbReference type="InterPro" id="IPR013783">
    <property type="entry name" value="Ig-like_fold"/>
</dbReference>
<protein>
    <submittedName>
        <fullName evidence="1">NHL repeat containing protein</fullName>
    </submittedName>
</protein>
<reference evidence="1" key="1">
    <citation type="submission" date="2006-10" db="EMBL/GenBank/DDBJ databases">
        <title>Complete sequence of Solibacter usitatus Ellin6076.</title>
        <authorList>
            <consortium name="US DOE Joint Genome Institute"/>
            <person name="Copeland A."/>
            <person name="Lucas S."/>
            <person name="Lapidus A."/>
            <person name="Barry K."/>
            <person name="Detter J.C."/>
            <person name="Glavina del Rio T."/>
            <person name="Hammon N."/>
            <person name="Israni S."/>
            <person name="Dalin E."/>
            <person name="Tice H."/>
            <person name="Pitluck S."/>
            <person name="Thompson L.S."/>
            <person name="Brettin T."/>
            <person name="Bruce D."/>
            <person name="Han C."/>
            <person name="Tapia R."/>
            <person name="Gilna P."/>
            <person name="Schmutz J."/>
            <person name="Larimer F."/>
            <person name="Land M."/>
            <person name="Hauser L."/>
            <person name="Kyrpides N."/>
            <person name="Mikhailova N."/>
            <person name="Janssen P.H."/>
            <person name="Kuske C.R."/>
            <person name="Richardson P."/>
        </authorList>
    </citation>
    <scope>NUCLEOTIDE SEQUENCE</scope>
    <source>
        <strain evidence="1">Ellin6076</strain>
    </source>
</reference>
<dbReference type="KEGG" id="sus:Acid_5863"/>
<accession>Q01U63</accession>
<dbReference type="InParanoid" id="Q01U63"/>
<dbReference type="AlphaFoldDB" id="Q01U63"/>
<dbReference type="InterPro" id="IPR011042">
    <property type="entry name" value="6-blade_b-propeller_TolB-like"/>
</dbReference>
<organism evidence="1">
    <name type="scientific">Solibacter usitatus (strain Ellin6076)</name>
    <dbReference type="NCBI Taxonomy" id="234267"/>
    <lineage>
        <taxon>Bacteria</taxon>
        <taxon>Pseudomonadati</taxon>
        <taxon>Acidobacteriota</taxon>
        <taxon>Terriglobia</taxon>
        <taxon>Bryobacterales</taxon>
        <taxon>Solibacteraceae</taxon>
        <taxon>Candidatus Solibacter</taxon>
    </lineage>
</organism>
<evidence type="ECO:0000313" key="1">
    <source>
        <dbReference type="EMBL" id="ABJ86807.1"/>
    </source>
</evidence>
<proteinExistence type="predicted"/>
<dbReference type="InterPro" id="IPR050952">
    <property type="entry name" value="TRIM-NHL_E3_ligases"/>
</dbReference>
<dbReference type="Gene3D" id="2.120.10.30">
    <property type="entry name" value="TolB, C-terminal domain"/>
    <property type="match status" value="2"/>
</dbReference>
<name>Q01U63_SOLUE</name>
<dbReference type="NCBIfam" id="TIGR03437">
    <property type="entry name" value="Soli_cterm"/>
    <property type="match status" value="2"/>
</dbReference>
<dbReference type="PANTHER" id="PTHR24104">
    <property type="entry name" value="E3 UBIQUITIN-PROTEIN LIGASE NHLRC1-RELATED"/>
    <property type="match status" value="1"/>
</dbReference>